<organism evidence="1 2">
    <name type="scientific">Candidatus Termititenax persephonae</name>
    <dbReference type="NCBI Taxonomy" id="2218525"/>
    <lineage>
        <taxon>Bacteria</taxon>
        <taxon>Bacillati</taxon>
        <taxon>Candidatus Margulisiibacteriota</taxon>
        <taxon>Candidatus Termititenacia</taxon>
        <taxon>Candidatus Termititenacales</taxon>
        <taxon>Candidatus Termititenacaceae</taxon>
        <taxon>Candidatus Termititenax</taxon>
    </lineage>
</organism>
<proteinExistence type="predicted"/>
<evidence type="ECO:0000313" key="2">
    <source>
        <dbReference type="Proteomes" id="UP000275925"/>
    </source>
</evidence>
<protein>
    <recommendedName>
        <fullName evidence="3">DUF91 domain-containing protein</fullName>
    </recommendedName>
</protein>
<keyword evidence="2" id="KW-1185">Reference proteome</keyword>
<dbReference type="InterPro" id="IPR015947">
    <property type="entry name" value="PUA-like_sf"/>
</dbReference>
<dbReference type="InterPro" id="IPR011856">
    <property type="entry name" value="tRNA_endonuc-like_dom_sf"/>
</dbReference>
<gene>
    <name evidence="1" type="ORF">NO2_1310</name>
</gene>
<dbReference type="EMBL" id="BGZO01000051">
    <property type="protein sequence ID" value="GBR76820.1"/>
    <property type="molecule type" value="Genomic_DNA"/>
</dbReference>
<dbReference type="Proteomes" id="UP000275925">
    <property type="component" value="Unassembled WGS sequence"/>
</dbReference>
<sequence length="346" mass="40392">MLYEFSDGKISPVKFFSYQEIFGKEKDLENLLARNMEELFYGEQIMTIFQERSGQQAPDICGLDKDGNLVIFELKREIVSDSTTIQIMRYAQVWGQYDYDALNERYKTWRAKYKVTVQELADAHKKYFELEEPLLRDKFNLTQRLILVGNSADGNLLNAIKYWKSQKLNIDFAPYRFYEIGGQTYFEFFSKPYDIHWNPVSNKAVMFDTCKTYIPDAIWDMFKAHKVSAYGDAIYCVNYLNKGDTVFFYHKGWGIVAAGKITSNNPKDLPENEERYHSVDFLTPIPSPGNELRCLSPAEIKQALGKGFYWARTVKTPYLNEAEAKKLIEMLNDKYNVEFPNPMARE</sequence>
<comment type="caution">
    <text evidence="1">The sequence shown here is derived from an EMBL/GenBank/DDBJ whole genome shotgun (WGS) entry which is preliminary data.</text>
</comment>
<dbReference type="SUPFAM" id="SSF88697">
    <property type="entry name" value="PUA domain-like"/>
    <property type="match status" value="1"/>
</dbReference>
<dbReference type="GO" id="GO:0003676">
    <property type="term" value="F:nucleic acid binding"/>
    <property type="evidence" value="ECO:0007669"/>
    <property type="project" value="InterPro"/>
</dbReference>
<dbReference type="Gene3D" id="3.40.1350.10">
    <property type="match status" value="1"/>
</dbReference>
<accession>A0A388TI15</accession>
<evidence type="ECO:0000313" key="1">
    <source>
        <dbReference type="EMBL" id="GBR76820.1"/>
    </source>
</evidence>
<evidence type="ECO:0008006" key="3">
    <source>
        <dbReference type="Google" id="ProtNLM"/>
    </source>
</evidence>
<reference evidence="1 2" key="1">
    <citation type="journal article" date="2019" name="ISME J.">
        <title>Genome analyses of uncultured TG2/ZB3 bacteria in 'Margulisbacteria' specifically attached to ectosymbiotic spirochetes of protists in the termite gut.</title>
        <authorList>
            <person name="Utami Y.D."/>
            <person name="Kuwahara H."/>
            <person name="Igai K."/>
            <person name="Murakami T."/>
            <person name="Sugaya K."/>
            <person name="Morikawa T."/>
            <person name="Nagura Y."/>
            <person name="Yuki M."/>
            <person name="Deevong P."/>
            <person name="Inoue T."/>
            <person name="Kihara K."/>
            <person name="Lo N."/>
            <person name="Yamada A."/>
            <person name="Ohkuma M."/>
            <person name="Hongoh Y."/>
        </authorList>
    </citation>
    <scope>NUCLEOTIDE SEQUENCE [LARGE SCALE GENOMIC DNA]</scope>
    <source>
        <strain evidence="1">NkOx7-02</strain>
    </source>
</reference>
<name>A0A388TI15_9BACT</name>
<dbReference type="AlphaFoldDB" id="A0A388TI15"/>